<keyword evidence="3 6" id="KW-1133">Transmembrane helix</keyword>
<dbReference type="PROSITE" id="PS51767">
    <property type="entry name" value="PEPTIDASE_A1"/>
    <property type="match status" value="1"/>
</dbReference>
<keyword evidence="8" id="KW-0378">Hydrolase</keyword>
<evidence type="ECO:0000256" key="2">
    <source>
        <dbReference type="ARBA" id="ARBA00022692"/>
    </source>
</evidence>
<feature type="transmembrane region" description="Helical" evidence="6">
    <location>
        <begin position="434"/>
        <end position="457"/>
    </location>
</feature>
<protein>
    <submittedName>
        <fullName evidence="8">Acid protease</fullName>
    </submittedName>
</protein>
<dbReference type="Proteomes" id="UP000240883">
    <property type="component" value="Unassembled WGS sequence"/>
</dbReference>
<evidence type="ECO:0000256" key="3">
    <source>
        <dbReference type="ARBA" id="ARBA00022989"/>
    </source>
</evidence>
<evidence type="ECO:0000313" key="8">
    <source>
        <dbReference type="EMBL" id="PSN66348.1"/>
    </source>
</evidence>
<dbReference type="GO" id="GO:0016020">
    <property type="term" value="C:membrane"/>
    <property type="evidence" value="ECO:0007669"/>
    <property type="project" value="UniProtKB-SubCell"/>
</dbReference>
<proteinExistence type="predicted"/>
<feature type="compositionally biased region" description="Polar residues" evidence="5">
    <location>
        <begin position="680"/>
        <end position="695"/>
    </location>
</feature>
<gene>
    <name evidence="8" type="ORF">BS50DRAFT_669185</name>
</gene>
<evidence type="ECO:0000256" key="4">
    <source>
        <dbReference type="ARBA" id="ARBA00023136"/>
    </source>
</evidence>
<dbReference type="PANTHER" id="PTHR15549">
    <property type="entry name" value="PAIRED IMMUNOGLOBULIN-LIKE TYPE 2 RECEPTOR"/>
    <property type="match status" value="1"/>
</dbReference>
<keyword evidence="9" id="KW-1185">Reference proteome</keyword>
<reference evidence="8 9" key="1">
    <citation type="journal article" date="2018" name="Front. Microbiol.">
        <title>Genome-Wide Analysis of Corynespora cassiicola Leaf Fall Disease Putative Effectors.</title>
        <authorList>
            <person name="Lopez D."/>
            <person name="Ribeiro S."/>
            <person name="Label P."/>
            <person name="Fumanal B."/>
            <person name="Venisse J.S."/>
            <person name="Kohler A."/>
            <person name="de Oliveira R.R."/>
            <person name="Labutti K."/>
            <person name="Lipzen A."/>
            <person name="Lail K."/>
            <person name="Bauer D."/>
            <person name="Ohm R.A."/>
            <person name="Barry K.W."/>
            <person name="Spatafora J."/>
            <person name="Grigoriev I.V."/>
            <person name="Martin F.M."/>
            <person name="Pujade-Renaud V."/>
        </authorList>
    </citation>
    <scope>NUCLEOTIDE SEQUENCE [LARGE SCALE GENOMIC DNA]</scope>
    <source>
        <strain evidence="8 9">Philippines</strain>
    </source>
</reference>
<dbReference type="PANTHER" id="PTHR15549:SF26">
    <property type="entry name" value="AXIAL BUDDING PATTERN PROTEIN 2-RELATED"/>
    <property type="match status" value="1"/>
</dbReference>
<comment type="subcellular location">
    <subcellularLocation>
        <location evidence="1">Membrane</location>
        <topology evidence="1">Single-pass membrane protein</topology>
    </subcellularLocation>
</comment>
<dbReference type="SUPFAM" id="SSF50630">
    <property type="entry name" value="Acid proteases"/>
    <property type="match status" value="1"/>
</dbReference>
<keyword evidence="4 6" id="KW-0472">Membrane</keyword>
<dbReference type="GO" id="GO:0008233">
    <property type="term" value="F:peptidase activity"/>
    <property type="evidence" value="ECO:0007669"/>
    <property type="project" value="UniProtKB-KW"/>
</dbReference>
<dbReference type="EMBL" id="KZ678136">
    <property type="protein sequence ID" value="PSN66348.1"/>
    <property type="molecule type" value="Genomic_DNA"/>
</dbReference>
<evidence type="ECO:0000256" key="1">
    <source>
        <dbReference type="ARBA" id="ARBA00004167"/>
    </source>
</evidence>
<dbReference type="InterPro" id="IPR051694">
    <property type="entry name" value="Immunoregulatory_rcpt-like"/>
</dbReference>
<dbReference type="STRING" id="1448308.A0A2T2NMR9"/>
<evidence type="ECO:0000256" key="6">
    <source>
        <dbReference type="SAM" id="Phobius"/>
    </source>
</evidence>
<dbReference type="GO" id="GO:0071944">
    <property type="term" value="C:cell periphery"/>
    <property type="evidence" value="ECO:0007669"/>
    <property type="project" value="UniProtKB-ARBA"/>
</dbReference>
<dbReference type="Gene3D" id="2.40.70.10">
    <property type="entry name" value="Acid Proteases"/>
    <property type="match status" value="2"/>
</dbReference>
<keyword evidence="2 6" id="KW-0812">Transmembrane</keyword>
<dbReference type="InterPro" id="IPR021109">
    <property type="entry name" value="Peptidase_aspartic_dom_sf"/>
</dbReference>
<sequence>MFLKKRDNVLNVPLPKVVEATGKYDGNDGRWSTFFINLGDDGSNRRGQNFRVLASTSSPLTMVPAEASNCDEECASSRGIEVFENRQPRGFEDDIQEGWVEGGIHGLPLPDWWSTEFPDFNATYGAMNVGLGQAAASSQILTEQPIAISPEQDYFYLGSFGLGVDIVESDRERAPFMQNYANSNNTISSPSYAYGAGAVYKNDYKGVPGSLVLGGYDASRMVGKGVSVNMPGGNNASLIVSVTSITHQAKASVDDNNESFTAGQGPFQTFSATIDSTIPYMILPEVICDEFATAYRLTYDEDLNMYFVNDSSRSFNGQQEAQLSIQVGGGQEGESTTIELPYDAFDLEITQTNITGTQRYFPLKRSRGVNVLGRSFLQEAYLIVDYERRNFTVAPARYADPMPASTLTPILNTSFVPPSSGDNSSGGGGISPGAIAGIVVGVVVAFIAAGIGFFFWWKKRRNTKKAELYSEKPSEIDTMHAGNEVKHRRVSELDSNPPGSPKSTLVGYYDRDQKDGTLPFPPISEMDSPPAELYSPPPETPALSSVTPSERSGGIDYFVAGHKVRRRGATRESSTNNTPGTPAAAPLAELPGDDGQFQVGGQHFEPVKSPSTTPDLERAIPAKGPSDASIAGVMGAADEKEKKREREEVKQEEEKKKAREEKAEGEDTIASLERRPSHTRGLSDTSDVTAVSQPTAEELEQWATSNRSPRPISEQDPLP</sequence>
<dbReference type="Pfam" id="PF00026">
    <property type="entry name" value="Asp"/>
    <property type="match status" value="1"/>
</dbReference>
<dbReference type="GO" id="GO:0006508">
    <property type="term" value="P:proteolysis"/>
    <property type="evidence" value="ECO:0007669"/>
    <property type="project" value="UniProtKB-KW"/>
</dbReference>
<dbReference type="OrthoDB" id="4074350at2759"/>
<feature type="compositionally biased region" description="Basic and acidic residues" evidence="5">
    <location>
        <begin position="637"/>
        <end position="662"/>
    </location>
</feature>
<evidence type="ECO:0000256" key="5">
    <source>
        <dbReference type="SAM" id="MobiDB-lite"/>
    </source>
</evidence>
<name>A0A2T2NMR9_CORCC</name>
<feature type="compositionally biased region" description="Polar residues" evidence="5">
    <location>
        <begin position="571"/>
        <end position="580"/>
    </location>
</feature>
<accession>A0A2T2NMR9</accession>
<dbReference type="AlphaFoldDB" id="A0A2T2NMR9"/>
<organism evidence="8 9">
    <name type="scientific">Corynespora cassiicola Philippines</name>
    <dbReference type="NCBI Taxonomy" id="1448308"/>
    <lineage>
        <taxon>Eukaryota</taxon>
        <taxon>Fungi</taxon>
        <taxon>Dikarya</taxon>
        <taxon>Ascomycota</taxon>
        <taxon>Pezizomycotina</taxon>
        <taxon>Dothideomycetes</taxon>
        <taxon>Pleosporomycetidae</taxon>
        <taxon>Pleosporales</taxon>
        <taxon>Corynesporascaceae</taxon>
        <taxon>Corynespora</taxon>
    </lineage>
</organism>
<feature type="domain" description="Peptidase A1" evidence="7">
    <location>
        <begin position="35"/>
        <end position="394"/>
    </location>
</feature>
<evidence type="ECO:0000313" key="9">
    <source>
        <dbReference type="Proteomes" id="UP000240883"/>
    </source>
</evidence>
<keyword evidence="8" id="KW-0645">Protease</keyword>
<evidence type="ECO:0000259" key="7">
    <source>
        <dbReference type="PROSITE" id="PS51767"/>
    </source>
</evidence>
<dbReference type="InterPro" id="IPR033121">
    <property type="entry name" value="PEPTIDASE_A1"/>
</dbReference>
<feature type="region of interest" description="Disordered" evidence="5">
    <location>
        <begin position="479"/>
        <end position="719"/>
    </location>
</feature>